<keyword evidence="1" id="KW-0472">Membrane</keyword>
<feature type="transmembrane region" description="Helical" evidence="1">
    <location>
        <begin position="112"/>
        <end position="131"/>
    </location>
</feature>
<evidence type="ECO:0000313" key="2">
    <source>
        <dbReference type="EMBL" id="KAB3527675.1"/>
    </source>
</evidence>
<dbReference type="OrthoDB" id="2086722at2"/>
<accession>A0A833HMJ6</accession>
<proteinExistence type="predicted"/>
<dbReference type="Proteomes" id="UP000465601">
    <property type="component" value="Unassembled WGS sequence"/>
</dbReference>
<dbReference type="NCBIfam" id="TIGR04086">
    <property type="entry name" value="TIGR04086_membr"/>
    <property type="match status" value="1"/>
</dbReference>
<keyword evidence="1" id="KW-0812">Transmembrane</keyword>
<sequence length="132" mass="14313">MSTKRNISKSAGPLNLWIYCRALIRGYLLSLILFLVSGALIAFTSLGEGIISIITSIILILSVAYGAIYIAAKIGSRGWLHGAIVGLAYILILVFFSKLFISEFSFDKYVSYRILISVATGFIGGMIGINVK</sequence>
<dbReference type="AlphaFoldDB" id="A0A833HMJ6"/>
<comment type="caution">
    <text evidence="2">The sequence shown here is derived from an EMBL/GenBank/DDBJ whole genome shotgun (WGS) entry which is preliminary data.</text>
</comment>
<evidence type="ECO:0000256" key="1">
    <source>
        <dbReference type="SAM" id="Phobius"/>
    </source>
</evidence>
<dbReference type="RefSeq" id="WP_151866569.1">
    <property type="nucleotide sequence ID" value="NZ_WBZB01000040.1"/>
</dbReference>
<feature type="transmembrane region" description="Helical" evidence="1">
    <location>
        <begin position="79"/>
        <end position="100"/>
    </location>
</feature>
<dbReference type="Pfam" id="PF12670">
    <property type="entry name" value="DUF3792"/>
    <property type="match status" value="1"/>
</dbReference>
<evidence type="ECO:0000313" key="3">
    <source>
        <dbReference type="Proteomes" id="UP000465601"/>
    </source>
</evidence>
<organism evidence="2 3">
    <name type="scientific">Alkaliphilus serpentinus</name>
    <dbReference type="NCBI Taxonomy" id="1482731"/>
    <lineage>
        <taxon>Bacteria</taxon>
        <taxon>Bacillati</taxon>
        <taxon>Bacillota</taxon>
        <taxon>Clostridia</taxon>
        <taxon>Peptostreptococcales</taxon>
        <taxon>Natronincolaceae</taxon>
        <taxon>Alkaliphilus</taxon>
    </lineage>
</organism>
<feature type="transmembrane region" description="Helical" evidence="1">
    <location>
        <begin position="26"/>
        <end position="44"/>
    </location>
</feature>
<keyword evidence="3" id="KW-1185">Reference proteome</keyword>
<protein>
    <submittedName>
        <fullName evidence="2">TIGR04086 family membrane protein</fullName>
    </submittedName>
</protein>
<reference evidence="2 3" key="1">
    <citation type="submission" date="2019-10" db="EMBL/GenBank/DDBJ databases">
        <title>Alkaliphilus serpentinus sp. nov. and Alkaliphilus pronyensis sp. nov., two novel anaerobic alkaliphilic species isolated from the serpentinized-hosted hydrothermal field of the Prony Bay (New Caledonia).</title>
        <authorList>
            <person name="Postec A."/>
        </authorList>
    </citation>
    <scope>NUCLEOTIDE SEQUENCE [LARGE SCALE GENOMIC DNA]</scope>
    <source>
        <strain evidence="2 3">LacT</strain>
    </source>
</reference>
<gene>
    <name evidence="2" type="ORF">F8153_11890</name>
</gene>
<name>A0A833HMJ6_9FIRM</name>
<keyword evidence="1" id="KW-1133">Transmembrane helix</keyword>
<feature type="transmembrane region" description="Helical" evidence="1">
    <location>
        <begin position="50"/>
        <end position="72"/>
    </location>
</feature>
<dbReference type="EMBL" id="WBZB01000040">
    <property type="protein sequence ID" value="KAB3527675.1"/>
    <property type="molecule type" value="Genomic_DNA"/>
</dbReference>
<dbReference type="InterPro" id="IPR023804">
    <property type="entry name" value="DUF3792_TM"/>
</dbReference>